<accession>A0A117R781</accession>
<name>A0A117R781_9ACTN</name>
<evidence type="ECO:0000313" key="3">
    <source>
        <dbReference type="Proteomes" id="UP000052982"/>
    </source>
</evidence>
<keyword evidence="3" id="KW-1185">Reference proteome</keyword>
<protein>
    <submittedName>
        <fullName evidence="2">Uncharacterized protein</fullName>
    </submittedName>
</protein>
<reference evidence="2 3" key="1">
    <citation type="submission" date="2015-10" db="EMBL/GenBank/DDBJ databases">
        <title>Draft genome sequence of Streptomyces griseoruber DSM 40281, type strain for the species Streptomyces griseoruber.</title>
        <authorList>
            <person name="Ruckert C."/>
            <person name="Winkler A."/>
            <person name="Kalinowski J."/>
            <person name="Kampfer P."/>
            <person name="Glaeser S."/>
        </authorList>
    </citation>
    <scope>NUCLEOTIDE SEQUENCE [LARGE SCALE GENOMIC DNA]</scope>
    <source>
        <strain evidence="2 3">DSM 40281</strain>
    </source>
</reference>
<dbReference type="RefSeq" id="WP_055636249.1">
    <property type="nucleotide sequence ID" value="NZ_KQ948802.1"/>
</dbReference>
<gene>
    <name evidence="2" type="ORF">AQJ64_44380</name>
</gene>
<evidence type="ECO:0000256" key="1">
    <source>
        <dbReference type="SAM" id="Coils"/>
    </source>
</evidence>
<comment type="caution">
    <text evidence="2">The sequence shown here is derived from an EMBL/GenBank/DDBJ whole genome shotgun (WGS) entry which is preliminary data.</text>
</comment>
<organism evidence="2 3">
    <name type="scientific">Streptomyces griseoruber</name>
    <dbReference type="NCBI Taxonomy" id="1943"/>
    <lineage>
        <taxon>Bacteria</taxon>
        <taxon>Bacillati</taxon>
        <taxon>Actinomycetota</taxon>
        <taxon>Actinomycetes</taxon>
        <taxon>Kitasatosporales</taxon>
        <taxon>Streptomycetaceae</taxon>
        <taxon>Streptomyces</taxon>
    </lineage>
</organism>
<feature type="coiled-coil region" evidence="1">
    <location>
        <begin position="1"/>
        <end position="35"/>
    </location>
</feature>
<evidence type="ECO:0000313" key="2">
    <source>
        <dbReference type="EMBL" id="KUN74986.1"/>
    </source>
</evidence>
<dbReference type="Proteomes" id="UP000052982">
    <property type="component" value="Unassembled WGS sequence"/>
</dbReference>
<dbReference type="AlphaFoldDB" id="A0A117R781"/>
<dbReference type="STRING" id="1943.AQJ64_44380"/>
<dbReference type="OrthoDB" id="4306861at2"/>
<keyword evidence="1" id="KW-0175">Coiled coil</keyword>
<sequence>MNSYSEDLASVERELREAELERDRLGAHIEGLKAKRDALKKLSAAVSEPGPAIQDLTKADAIVKILRASPQPMSLGDIADALTAAGKQANRNGVSVYIDGLLKAGRVVRVARNQYRDA</sequence>
<dbReference type="EMBL" id="LMWW01000107">
    <property type="protein sequence ID" value="KUN74986.1"/>
    <property type="molecule type" value="Genomic_DNA"/>
</dbReference>
<proteinExistence type="predicted"/>